<evidence type="ECO:0000313" key="2">
    <source>
        <dbReference type="Proteomes" id="UP000223606"/>
    </source>
</evidence>
<evidence type="ECO:0000313" key="1">
    <source>
        <dbReference type="EMBL" id="SON54283.1"/>
    </source>
</evidence>
<proteinExistence type="predicted"/>
<sequence>MKIFSDEDGKGDTVIVLSKDDGKALVRALEVATTRKPAAFKALAANSKAYQIARKIELNLPVF</sequence>
<keyword evidence="2" id="KW-1185">Reference proteome</keyword>
<protein>
    <submittedName>
        <fullName evidence="1">Uncharacterized protein</fullName>
    </submittedName>
</protein>
<gene>
    <name evidence="1" type="ORF">HDIA_0742</name>
</gene>
<organism evidence="1 2">
    <name type="scientific">Hartmannibacter diazotrophicus</name>
    <dbReference type="NCBI Taxonomy" id="1482074"/>
    <lineage>
        <taxon>Bacteria</taxon>
        <taxon>Pseudomonadati</taxon>
        <taxon>Pseudomonadota</taxon>
        <taxon>Alphaproteobacteria</taxon>
        <taxon>Hyphomicrobiales</taxon>
        <taxon>Pleomorphomonadaceae</taxon>
        <taxon>Hartmannibacter</taxon>
    </lineage>
</organism>
<dbReference type="Proteomes" id="UP000223606">
    <property type="component" value="Chromosome 1"/>
</dbReference>
<dbReference type="AlphaFoldDB" id="A0A2C9D239"/>
<name>A0A2C9D239_9HYPH</name>
<reference evidence="2" key="1">
    <citation type="submission" date="2017-09" db="EMBL/GenBank/DDBJ databases">
        <title>Genome sequence of Nannocystis excedens DSM 71.</title>
        <authorList>
            <person name="Blom J."/>
        </authorList>
    </citation>
    <scope>NUCLEOTIDE SEQUENCE [LARGE SCALE GENOMIC DNA]</scope>
    <source>
        <strain evidence="2">type strain: E19</strain>
    </source>
</reference>
<dbReference type="RefSeq" id="WP_099554469.1">
    <property type="nucleotide sequence ID" value="NZ_LT960614.1"/>
</dbReference>
<accession>A0A2C9D239</accession>
<dbReference type="EMBL" id="LT960614">
    <property type="protein sequence ID" value="SON54283.1"/>
    <property type="molecule type" value="Genomic_DNA"/>
</dbReference>
<dbReference type="KEGG" id="hdi:HDIA_0742"/>